<protein>
    <submittedName>
        <fullName evidence="3">Regulatory protein AfsR</fullName>
    </submittedName>
</protein>
<proteinExistence type="predicted"/>
<dbReference type="Pfam" id="PF13560">
    <property type="entry name" value="HTH_31"/>
    <property type="match status" value="1"/>
</dbReference>
<evidence type="ECO:0000313" key="4">
    <source>
        <dbReference type="Proteomes" id="UP000002968"/>
    </source>
</evidence>
<dbReference type="Gene3D" id="1.25.40.10">
    <property type="entry name" value="Tetratricopeptide repeat domain"/>
    <property type="match status" value="1"/>
</dbReference>
<evidence type="ECO:0000313" key="3">
    <source>
        <dbReference type="EMBL" id="EFL42786.1"/>
    </source>
</evidence>
<dbReference type="SUPFAM" id="SSF48452">
    <property type="entry name" value="TPR-like"/>
    <property type="match status" value="1"/>
</dbReference>
<accession>D9XZF4</accession>
<keyword evidence="1" id="KW-0802">TPR repeat</keyword>
<dbReference type="Pfam" id="PF00931">
    <property type="entry name" value="NB-ARC"/>
    <property type="match status" value="1"/>
</dbReference>
<dbReference type="RefSeq" id="WP_004934900.1">
    <property type="nucleotide sequence ID" value="NZ_GG657758.1"/>
</dbReference>
<reference evidence="3" key="1">
    <citation type="submission" date="2009-02" db="EMBL/GenBank/DDBJ databases">
        <title>Annotation of Streptomyces griseoflavus strain Tu4000.</title>
        <authorList>
            <consortium name="The Broad Institute Genome Sequencing Platform"/>
            <consortium name="Broad Institute Microbial Sequencing Center"/>
            <person name="Fischbach M."/>
            <person name="Godfrey P."/>
            <person name="Ward D."/>
            <person name="Young S."/>
            <person name="Zeng Q."/>
            <person name="Koehrsen M."/>
            <person name="Alvarado L."/>
            <person name="Berlin A.M."/>
            <person name="Bochicchio J."/>
            <person name="Borenstein D."/>
            <person name="Chapman S.B."/>
            <person name="Chen Z."/>
            <person name="Engels R."/>
            <person name="Freedman E."/>
            <person name="Gellesch M."/>
            <person name="Goldberg J."/>
            <person name="Griggs A."/>
            <person name="Gujja S."/>
            <person name="Heilman E.R."/>
            <person name="Heiman D.I."/>
            <person name="Hepburn T.A."/>
            <person name="Howarth C."/>
            <person name="Jen D."/>
            <person name="Larson L."/>
            <person name="Lewis B."/>
            <person name="Mehta T."/>
            <person name="Park D."/>
            <person name="Pearson M."/>
            <person name="Richards J."/>
            <person name="Roberts A."/>
            <person name="Saif S."/>
            <person name="Shea T.D."/>
            <person name="Shenoy N."/>
            <person name="Sisk P."/>
            <person name="Stolte C."/>
            <person name="Sykes S.N."/>
            <person name="Thomson T."/>
            <person name="Walk T."/>
            <person name="White J."/>
            <person name="Yandava C."/>
            <person name="Straight P."/>
            <person name="Clardy J."/>
            <person name="Hung D."/>
            <person name="Kolter R."/>
            <person name="Mekalanos J."/>
            <person name="Walker S."/>
            <person name="Walsh C.T."/>
            <person name="Wieland-Brown L.C."/>
            <person name="Haas B."/>
            <person name="Nusbaum C."/>
            <person name="Birren B."/>
        </authorList>
    </citation>
    <scope>NUCLEOTIDE SEQUENCE [LARGE SCALE GENOMIC DNA]</scope>
    <source>
        <strain evidence="3">Tu4000</strain>
    </source>
</reference>
<dbReference type="GO" id="GO:0003677">
    <property type="term" value="F:DNA binding"/>
    <property type="evidence" value="ECO:0007669"/>
    <property type="project" value="InterPro"/>
</dbReference>
<organism evidence="3 4">
    <name type="scientific">Streptomyces griseoflavus Tu4000</name>
    <dbReference type="NCBI Taxonomy" id="467200"/>
    <lineage>
        <taxon>Bacteria</taxon>
        <taxon>Bacillati</taxon>
        <taxon>Actinomycetota</taxon>
        <taxon>Actinomycetes</taxon>
        <taxon>Kitasatosporales</taxon>
        <taxon>Streptomycetaceae</taxon>
        <taxon>Streptomyces</taxon>
    </lineage>
</organism>
<dbReference type="EMBL" id="GG657758">
    <property type="protein sequence ID" value="EFL42786.1"/>
    <property type="molecule type" value="Genomic_DNA"/>
</dbReference>
<gene>
    <name evidence="3" type="ORF">SSRG_05590</name>
</gene>
<sequence>MDSQQDFGMQLRTFRRVRSLSLTQLSALTHFSKGYLSKIENGVRPPTHELAVACDRALELDGVLEALVSVSPPRAAVERRAPVSVPAQLPSAASMVGRSETARDLLETVTGVAGRTVVIGIDGMAGVGKTTMALHVAYSQRDRYPDGALYCDLQGHSEAAAPLPPGQVLGDFLRALGVEAGVIPDATAERSKLLRSTLNGRRVLMVLDNAATSAQVRPLLPGAADCLVLVTSRSRLAGLAVHDHARLLTLEPLEDEDALALLRARVGGSRVDSEPGAAADIVRWCARLPLALAIAADLAAERPHVVLADLAADLAQEPNRLNLLASEEDPRTAVSAAFSRSYATLAAPAARAFRLLALHPGRGISAEAAGALLGTTAEDARHQLRTLVRAHLLTEPTPHRYGFHDLLLLYAMDKVRQEEPAETRQQAMRRSLEWYLHTVRAASQVITPNRWLNELRDVSPPGDGVPTFTERAQALLWCETERRNLIAAVDEAAALGMHAVAWQLAAALVGFLYLRKHSADWDHVTQLGLASAMQVEDLEARARMHTYRGGSCAESHDYTEATAQFEQALSVYQRVGDTLGQVNALSNLGDVNLRQGRYAEALVHLEPAAAAGRDVQQPWIMGILLNNLGEARVHVGRSQEAVRVLQQALVMHREIDNTWVEAITRTNLGIAHYHLAEPEQAVTYFDEALRLHHAAGNEWGEGWTLHHHALCLQKQGYGAEALEMWKKALTVLASLGDPLAETVRAHVGESALGPLGPDA</sequence>
<dbReference type="eggNOG" id="COG0457">
    <property type="taxonomic scope" value="Bacteria"/>
</dbReference>
<dbReference type="Gene3D" id="1.10.260.40">
    <property type="entry name" value="lambda repressor-like DNA-binding domains"/>
    <property type="match status" value="1"/>
</dbReference>
<evidence type="ECO:0000256" key="1">
    <source>
        <dbReference type="PROSITE-ProRule" id="PRU00339"/>
    </source>
</evidence>
<dbReference type="OrthoDB" id="581105at2"/>
<name>D9XZF4_9ACTN</name>
<dbReference type="HOGENOM" id="CLU_004665_2_1_11"/>
<dbReference type="InterPro" id="IPR001387">
    <property type="entry name" value="Cro/C1-type_HTH"/>
</dbReference>
<dbReference type="SUPFAM" id="SSF52540">
    <property type="entry name" value="P-loop containing nucleoside triphosphate hydrolases"/>
    <property type="match status" value="1"/>
</dbReference>
<dbReference type="SMART" id="SM00028">
    <property type="entry name" value="TPR"/>
    <property type="match status" value="5"/>
</dbReference>
<dbReference type="SMART" id="SM00530">
    <property type="entry name" value="HTH_XRE"/>
    <property type="match status" value="1"/>
</dbReference>
<dbReference type="SUPFAM" id="SSF47413">
    <property type="entry name" value="lambda repressor-like DNA-binding domains"/>
    <property type="match status" value="1"/>
</dbReference>
<dbReference type="Proteomes" id="UP000002968">
    <property type="component" value="Unassembled WGS sequence"/>
</dbReference>
<keyword evidence="4" id="KW-1185">Reference proteome</keyword>
<dbReference type="InterPro" id="IPR010982">
    <property type="entry name" value="Lambda_DNA-bd_dom_sf"/>
</dbReference>
<dbReference type="STRING" id="467200.SSRG_05590"/>
<feature type="domain" description="HTH cro/C1-type" evidence="2">
    <location>
        <begin position="11"/>
        <end position="64"/>
    </location>
</feature>
<dbReference type="AlphaFoldDB" id="D9XZF4"/>
<dbReference type="InterPro" id="IPR019734">
    <property type="entry name" value="TPR_rpt"/>
</dbReference>
<dbReference type="InterPro" id="IPR027417">
    <property type="entry name" value="P-loop_NTPase"/>
</dbReference>
<dbReference type="InterPro" id="IPR011990">
    <property type="entry name" value="TPR-like_helical_dom_sf"/>
</dbReference>
<feature type="repeat" description="TPR" evidence="1">
    <location>
        <begin position="662"/>
        <end position="695"/>
    </location>
</feature>
<evidence type="ECO:0000259" key="2">
    <source>
        <dbReference type="PROSITE" id="PS50943"/>
    </source>
</evidence>
<dbReference type="Pfam" id="PF13424">
    <property type="entry name" value="TPR_12"/>
    <property type="match status" value="2"/>
</dbReference>
<dbReference type="CDD" id="cd00093">
    <property type="entry name" value="HTH_XRE"/>
    <property type="match status" value="1"/>
</dbReference>
<dbReference type="PROSITE" id="PS50005">
    <property type="entry name" value="TPR"/>
    <property type="match status" value="1"/>
</dbReference>
<dbReference type="PANTHER" id="PTHR47691:SF3">
    <property type="entry name" value="HTH-TYPE TRANSCRIPTIONAL REGULATOR RV0890C-RELATED"/>
    <property type="match status" value="1"/>
</dbReference>
<dbReference type="Gene3D" id="3.40.50.300">
    <property type="entry name" value="P-loop containing nucleotide triphosphate hydrolases"/>
    <property type="match status" value="1"/>
</dbReference>
<dbReference type="PROSITE" id="PS50943">
    <property type="entry name" value="HTH_CROC1"/>
    <property type="match status" value="1"/>
</dbReference>
<dbReference type="PANTHER" id="PTHR47691">
    <property type="entry name" value="REGULATOR-RELATED"/>
    <property type="match status" value="1"/>
</dbReference>
<dbReference type="PRINTS" id="PR00364">
    <property type="entry name" value="DISEASERSIST"/>
</dbReference>
<dbReference type="GO" id="GO:0043531">
    <property type="term" value="F:ADP binding"/>
    <property type="evidence" value="ECO:0007669"/>
    <property type="project" value="InterPro"/>
</dbReference>
<dbReference type="InterPro" id="IPR002182">
    <property type="entry name" value="NB-ARC"/>
</dbReference>